<organism evidence="1 2">
    <name type="scientific">Mycobacterium attenuatum</name>
    <dbReference type="NCBI Taxonomy" id="2341086"/>
    <lineage>
        <taxon>Bacteria</taxon>
        <taxon>Bacillati</taxon>
        <taxon>Actinomycetota</taxon>
        <taxon>Actinomycetes</taxon>
        <taxon>Mycobacteriales</taxon>
        <taxon>Mycobacteriaceae</taxon>
        <taxon>Mycobacterium</taxon>
    </lineage>
</organism>
<dbReference type="EMBL" id="UPHP01000122">
    <property type="protein sequence ID" value="VBA42489.1"/>
    <property type="molecule type" value="Genomic_DNA"/>
</dbReference>
<evidence type="ECO:0000313" key="2">
    <source>
        <dbReference type="Proteomes" id="UP000273307"/>
    </source>
</evidence>
<name>A0A498QBX4_9MYCO</name>
<proteinExistence type="predicted"/>
<accession>A0A498QBX4</accession>
<gene>
    <name evidence="1" type="ORF">LAUMK136_04597</name>
</gene>
<evidence type="ECO:0000313" key="1">
    <source>
        <dbReference type="EMBL" id="VBA42489.1"/>
    </source>
</evidence>
<reference evidence="1 2" key="1">
    <citation type="submission" date="2018-09" db="EMBL/GenBank/DDBJ databases">
        <authorList>
            <person name="Tagini F."/>
        </authorList>
    </citation>
    <scope>NUCLEOTIDE SEQUENCE [LARGE SCALE GENOMIC DNA]</scope>
    <source>
        <strain evidence="1 2">MK136</strain>
    </source>
</reference>
<sequence>MRAVATSHGAPVPSVDRAMVSAARISLARSHIGHMAAGGHGAHGR</sequence>
<dbReference type="Proteomes" id="UP000273307">
    <property type="component" value="Unassembled WGS sequence"/>
</dbReference>
<dbReference type="AlphaFoldDB" id="A0A498QBX4"/>
<keyword evidence="2" id="KW-1185">Reference proteome</keyword>
<protein>
    <submittedName>
        <fullName evidence="1">Uncharacterized protein</fullName>
    </submittedName>
</protein>